<evidence type="ECO:0000313" key="3">
    <source>
        <dbReference type="Proteomes" id="UP000866496"/>
    </source>
</evidence>
<feature type="region of interest" description="Disordered" evidence="1">
    <location>
        <begin position="28"/>
        <end position="56"/>
    </location>
</feature>
<dbReference type="Proteomes" id="UP000866496">
    <property type="component" value="Unassembled WGS sequence"/>
</dbReference>
<gene>
    <name evidence="2" type="primary">ravX</name>
    <name evidence="2" type="ORF">JBJ86_03420</name>
</gene>
<dbReference type="RefSeq" id="WP_010947218.1">
    <property type="nucleotide sequence ID" value="NZ_CCZO01000019.1"/>
</dbReference>
<protein>
    <submittedName>
        <fullName evidence="2">Dot/Icm T4SS effector RavX</fullName>
    </submittedName>
</protein>
<sequence>MRRSKAIQMPKKRTQILTISESSKEDLDVVPEYSEEMDVSPSKETSKTNSKKLESTARKEQIKKLEGKLYSHIQDAIELEEESFAEFSINTGRPSNYLFRFVSEKEYLAILENLNQGKRIFGNKKKVFEEEDEKISTKAKGETFFAFDLKYAQKYFNKGTRRNGVMLAIELHEDADSKLLSNTEIVRRIGDDPGMAGGRWAKCKKVKPGERGVVVAKCEGVRAGCKYPYTLGFREGEEGVSPFDTLFELIRSVKVLGNNGSCKTIYHCSVPAPKEKELTSIVKDAESGIDEIVSDEILSVDSSSPTSRFGFFTNKELSGIPRLVNKAPEHEILPSDDKTSLHH</sequence>
<reference evidence="2" key="1">
    <citation type="journal article" date="2018" name="Genome Biol.">
        <title>SKESA: strategic k-mer extension for scrupulous assemblies.</title>
        <authorList>
            <person name="Souvorov A."/>
            <person name="Agarwala R."/>
            <person name="Lipman D.J."/>
        </authorList>
    </citation>
    <scope>NUCLEOTIDE SEQUENCE</scope>
    <source>
        <strain evidence="2">AZ00058701</strain>
    </source>
</reference>
<comment type="caution">
    <text evidence="2">The sequence shown here is derived from an EMBL/GenBank/DDBJ whole genome shotgun (WGS) entry which is preliminary data.</text>
</comment>
<feature type="compositionally biased region" description="Basic residues" evidence="1">
    <location>
        <begin position="1"/>
        <end position="14"/>
    </location>
</feature>
<accession>A0AAN5PHI4</accession>
<dbReference type="AlphaFoldDB" id="A0AAN5PHI4"/>
<dbReference type="GeneID" id="57035479"/>
<name>A0AAN5PHI4_LEGPN</name>
<organism evidence="2 3">
    <name type="scientific">Legionella pneumophila</name>
    <dbReference type="NCBI Taxonomy" id="446"/>
    <lineage>
        <taxon>Bacteria</taxon>
        <taxon>Pseudomonadati</taxon>
        <taxon>Pseudomonadota</taxon>
        <taxon>Gammaproteobacteria</taxon>
        <taxon>Legionellales</taxon>
        <taxon>Legionellaceae</taxon>
        <taxon>Legionella</taxon>
    </lineage>
</organism>
<reference evidence="2" key="2">
    <citation type="submission" date="2019-10" db="EMBL/GenBank/DDBJ databases">
        <authorList>
            <consortium name="NCBI Pathogen Detection Project"/>
        </authorList>
    </citation>
    <scope>NUCLEOTIDE SEQUENCE</scope>
    <source>
        <strain evidence="2">AZ00058701</strain>
    </source>
</reference>
<feature type="region of interest" description="Disordered" evidence="1">
    <location>
        <begin position="1"/>
        <end position="20"/>
    </location>
</feature>
<dbReference type="EMBL" id="DACWHX010000003">
    <property type="protein sequence ID" value="HAU1879305.1"/>
    <property type="molecule type" value="Genomic_DNA"/>
</dbReference>
<evidence type="ECO:0000313" key="2">
    <source>
        <dbReference type="EMBL" id="HAU1879305.1"/>
    </source>
</evidence>
<proteinExistence type="predicted"/>
<evidence type="ECO:0000256" key="1">
    <source>
        <dbReference type="SAM" id="MobiDB-lite"/>
    </source>
</evidence>